<protein>
    <submittedName>
        <fullName evidence="2">Uncharacterized protein</fullName>
    </submittedName>
</protein>
<sequence length="175" mass="18908">MQQTTSSKAPSPHTTKDQPQQSKQIGKQAQSEKAESTPPPKDKSAKQTKPTVHGEGAKNPARSTAANQLGQQHQKMASKAEGHKKQTSREKGKLSYKFKASVQSSSGQKMTNASTAKHSVEKNKESLRANSEQNATDGSKPKLTANTRPEAKVNKEILAGKDNEKHVRAATTPEK</sequence>
<evidence type="ECO:0000313" key="3">
    <source>
        <dbReference type="Proteomes" id="UP001153076"/>
    </source>
</evidence>
<dbReference type="EMBL" id="JAKOGI010001665">
    <property type="protein sequence ID" value="KAJ8424500.1"/>
    <property type="molecule type" value="Genomic_DNA"/>
</dbReference>
<feature type="compositionally biased region" description="Basic and acidic residues" evidence="1">
    <location>
        <begin position="118"/>
        <end position="127"/>
    </location>
</feature>
<dbReference type="Proteomes" id="UP001153076">
    <property type="component" value="Unassembled WGS sequence"/>
</dbReference>
<feature type="compositionally biased region" description="Polar residues" evidence="1">
    <location>
        <begin position="1"/>
        <end position="29"/>
    </location>
</feature>
<feature type="compositionally biased region" description="Polar residues" evidence="1">
    <location>
        <begin position="128"/>
        <end position="137"/>
    </location>
</feature>
<comment type="caution">
    <text evidence="2">The sequence shown here is derived from an EMBL/GenBank/DDBJ whole genome shotgun (WGS) entry which is preliminary data.</text>
</comment>
<accession>A0A9Q1GSV1</accession>
<feature type="compositionally biased region" description="Polar residues" evidence="1">
    <location>
        <begin position="101"/>
        <end position="117"/>
    </location>
</feature>
<feature type="region of interest" description="Disordered" evidence="1">
    <location>
        <begin position="1"/>
        <end position="175"/>
    </location>
</feature>
<feature type="compositionally biased region" description="Basic and acidic residues" evidence="1">
    <location>
        <begin position="30"/>
        <end position="45"/>
    </location>
</feature>
<evidence type="ECO:0000313" key="2">
    <source>
        <dbReference type="EMBL" id="KAJ8424500.1"/>
    </source>
</evidence>
<proteinExistence type="predicted"/>
<keyword evidence="3" id="KW-1185">Reference proteome</keyword>
<evidence type="ECO:0000256" key="1">
    <source>
        <dbReference type="SAM" id="MobiDB-lite"/>
    </source>
</evidence>
<feature type="compositionally biased region" description="Basic and acidic residues" evidence="1">
    <location>
        <begin position="149"/>
        <end position="175"/>
    </location>
</feature>
<reference evidence="2" key="1">
    <citation type="submission" date="2022-04" db="EMBL/GenBank/DDBJ databases">
        <title>Carnegiea gigantea Genome sequencing and assembly v2.</title>
        <authorList>
            <person name="Copetti D."/>
            <person name="Sanderson M.J."/>
            <person name="Burquez A."/>
            <person name="Wojciechowski M.F."/>
        </authorList>
    </citation>
    <scope>NUCLEOTIDE SEQUENCE</scope>
    <source>
        <strain evidence="2">SGP5-SGP5p</strain>
        <tissue evidence="2">Aerial part</tissue>
    </source>
</reference>
<feature type="compositionally biased region" description="Polar residues" evidence="1">
    <location>
        <begin position="61"/>
        <end position="75"/>
    </location>
</feature>
<gene>
    <name evidence="2" type="ORF">Cgig2_020045</name>
</gene>
<dbReference type="AlphaFoldDB" id="A0A9Q1GSV1"/>
<name>A0A9Q1GSV1_9CARY</name>
<feature type="compositionally biased region" description="Basic and acidic residues" evidence="1">
    <location>
        <begin position="78"/>
        <end position="93"/>
    </location>
</feature>
<organism evidence="2 3">
    <name type="scientific">Carnegiea gigantea</name>
    <dbReference type="NCBI Taxonomy" id="171969"/>
    <lineage>
        <taxon>Eukaryota</taxon>
        <taxon>Viridiplantae</taxon>
        <taxon>Streptophyta</taxon>
        <taxon>Embryophyta</taxon>
        <taxon>Tracheophyta</taxon>
        <taxon>Spermatophyta</taxon>
        <taxon>Magnoliopsida</taxon>
        <taxon>eudicotyledons</taxon>
        <taxon>Gunneridae</taxon>
        <taxon>Pentapetalae</taxon>
        <taxon>Caryophyllales</taxon>
        <taxon>Cactineae</taxon>
        <taxon>Cactaceae</taxon>
        <taxon>Cactoideae</taxon>
        <taxon>Echinocereeae</taxon>
        <taxon>Carnegiea</taxon>
    </lineage>
</organism>